<name>A0ABP8LH73_9BACT</name>
<evidence type="ECO:0000313" key="3">
    <source>
        <dbReference type="Proteomes" id="UP001500552"/>
    </source>
</evidence>
<sequence>MRMRVPFTRIILLVLTLLLIGTEASFAQFTLSAEIRPRAEFRDGFKSVQAEGESPAFFIEQRSRLNADYQSDKIRLRLSLQDVRVWGSTSQIYKADPSLMNVYEAYGEYSFTPFLSVRVGRQELDYDNTRFLGNLDWAQQGRSHDAVRFIYADSTGFALHAGAAFNQNVPLEPVKLEGTFYGGIDNYKTMQYLWLHKEVSGAKFSALVFNDGRQRAADSTVFFRQTYGVIAEKTLGAVGLGGELYYQGGKDPAGRTVQAYLAALRATFATKLTPLTIGVDYLSGSDADDTRNKAFVPLYGTNHGFYGLMDYFYVGNNHGQQGRTAGLADFYLKTSFKLGEKSALLAHLHHFESPATIYNPQEGAGKLNSRLGEEIDLVYNLNVSPEFNLKAGYSQLYATASLDALKGKSGERFNQWAWVMLTFKPTLFKQ</sequence>
<evidence type="ECO:0000259" key="1">
    <source>
        <dbReference type="Pfam" id="PF13372"/>
    </source>
</evidence>
<reference evidence="3" key="1">
    <citation type="journal article" date="2019" name="Int. J. Syst. Evol. Microbiol.">
        <title>The Global Catalogue of Microorganisms (GCM) 10K type strain sequencing project: providing services to taxonomists for standard genome sequencing and annotation.</title>
        <authorList>
            <consortium name="The Broad Institute Genomics Platform"/>
            <consortium name="The Broad Institute Genome Sequencing Center for Infectious Disease"/>
            <person name="Wu L."/>
            <person name="Ma J."/>
        </authorList>
    </citation>
    <scope>NUCLEOTIDE SEQUENCE [LARGE SCALE GENOMIC DNA]</scope>
    <source>
        <strain evidence="3">JCM 17926</strain>
    </source>
</reference>
<protein>
    <submittedName>
        <fullName evidence="2">Alginate export family protein</fullName>
    </submittedName>
</protein>
<accession>A0ABP8LH73</accession>
<dbReference type="Pfam" id="PF13372">
    <property type="entry name" value="Alginate_exp"/>
    <property type="match status" value="1"/>
</dbReference>
<gene>
    <name evidence="2" type="ORF">GCM10023188_13930</name>
</gene>
<organism evidence="2 3">
    <name type="scientific">Pontibacter saemangeumensis</name>
    <dbReference type="NCBI Taxonomy" id="1084525"/>
    <lineage>
        <taxon>Bacteria</taxon>
        <taxon>Pseudomonadati</taxon>
        <taxon>Bacteroidota</taxon>
        <taxon>Cytophagia</taxon>
        <taxon>Cytophagales</taxon>
        <taxon>Hymenobacteraceae</taxon>
        <taxon>Pontibacter</taxon>
    </lineage>
</organism>
<dbReference type="Proteomes" id="UP001500552">
    <property type="component" value="Unassembled WGS sequence"/>
</dbReference>
<proteinExistence type="predicted"/>
<feature type="domain" description="Alginate export" evidence="1">
    <location>
        <begin position="30"/>
        <end position="409"/>
    </location>
</feature>
<dbReference type="EMBL" id="BAABHC010000005">
    <property type="protein sequence ID" value="GAA4429021.1"/>
    <property type="molecule type" value="Genomic_DNA"/>
</dbReference>
<keyword evidence="3" id="KW-1185">Reference proteome</keyword>
<dbReference type="InterPro" id="IPR025388">
    <property type="entry name" value="Alginate_export_dom"/>
</dbReference>
<evidence type="ECO:0000313" key="2">
    <source>
        <dbReference type="EMBL" id="GAA4429021.1"/>
    </source>
</evidence>
<dbReference type="SUPFAM" id="SSF56935">
    <property type="entry name" value="Porins"/>
    <property type="match status" value="1"/>
</dbReference>
<comment type="caution">
    <text evidence="2">The sequence shown here is derived from an EMBL/GenBank/DDBJ whole genome shotgun (WGS) entry which is preliminary data.</text>
</comment>